<dbReference type="PROSITE" id="PS51006">
    <property type="entry name" value="PABS_2"/>
    <property type="match status" value="1"/>
</dbReference>
<dbReference type="PANTHER" id="PTHR43317:SF3">
    <property type="entry name" value="BLR2883 PROTEIN"/>
    <property type="match status" value="1"/>
</dbReference>
<evidence type="ECO:0000313" key="6">
    <source>
        <dbReference type="EMBL" id="RAW11926.1"/>
    </source>
</evidence>
<keyword evidence="2 4" id="KW-0808">Transferase</keyword>
<dbReference type="PANTHER" id="PTHR43317">
    <property type="entry name" value="THERMOSPERMINE SYNTHASE ACAULIS5"/>
    <property type="match status" value="1"/>
</dbReference>
<name>A0A329QI66_9ACTN</name>
<accession>A0A329QI66</accession>
<dbReference type="AlphaFoldDB" id="A0A329QI66"/>
<dbReference type="InterPro" id="IPR029063">
    <property type="entry name" value="SAM-dependent_MTases_sf"/>
</dbReference>
<dbReference type="GO" id="GO:0016740">
    <property type="term" value="F:transferase activity"/>
    <property type="evidence" value="ECO:0007669"/>
    <property type="project" value="UniProtKB-UniRule"/>
</dbReference>
<dbReference type="RefSeq" id="WP_112259308.1">
    <property type="nucleotide sequence ID" value="NZ_QMIG01000018.1"/>
</dbReference>
<sequence>MDESPETLARGDGVGGEIVLRRRNTGPGEIHELIVNGAFLMDTAETSTERLLAEAVLDQHPAPRRILIGGLGLGFTVRALLDDPRVEHVDVVELEPLLVEWLRAGLVPGADTTLADARVEIRIADVRDVLAEALPDSYDAILLDVDNGPGFLVHESNAHVYEPATLSTAARALAGEGMLAIWSAAPSDALASTLADTIGDVAELVRTVRRQERDVEYHVYLARHPGRPG</sequence>
<evidence type="ECO:0000256" key="3">
    <source>
        <dbReference type="ARBA" id="ARBA00023115"/>
    </source>
</evidence>
<dbReference type="EMBL" id="QMIG01000018">
    <property type="protein sequence ID" value="RAW11926.1"/>
    <property type="molecule type" value="Genomic_DNA"/>
</dbReference>
<keyword evidence="3 4" id="KW-0620">Polyamine biosynthesis</keyword>
<comment type="caution">
    <text evidence="6">The sequence shown here is derived from an EMBL/GenBank/DDBJ whole genome shotgun (WGS) entry which is preliminary data.</text>
</comment>
<dbReference type="Proteomes" id="UP000250462">
    <property type="component" value="Unassembled WGS sequence"/>
</dbReference>
<dbReference type="SUPFAM" id="SSF53335">
    <property type="entry name" value="S-adenosyl-L-methionine-dependent methyltransferases"/>
    <property type="match status" value="1"/>
</dbReference>
<organism evidence="6 7">
    <name type="scientific">Phytoactinopolyspora halophila</name>
    <dbReference type="NCBI Taxonomy" id="1981511"/>
    <lineage>
        <taxon>Bacteria</taxon>
        <taxon>Bacillati</taxon>
        <taxon>Actinomycetota</taxon>
        <taxon>Actinomycetes</taxon>
        <taxon>Jiangellales</taxon>
        <taxon>Jiangellaceae</taxon>
        <taxon>Phytoactinopolyspora</taxon>
    </lineage>
</organism>
<dbReference type="GO" id="GO:0006596">
    <property type="term" value="P:polyamine biosynthetic process"/>
    <property type="evidence" value="ECO:0007669"/>
    <property type="project" value="UniProtKB-UniRule"/>
</dbReference>
<evidence type="ECO:0000256" key="4">
    <source>
        <dbReference type="PROSITE-ProRule" id="PRU00354"/>
    </source>
</evidence>
<dbReference type="OrthoDB" id="9793351at2"/>
<evidence type="ECO:0000259" key="5">
    <source>
        <dbReference type="PROSITE" id="PS51006"/>
    </source>
</evidence>
<reference evidence="6 7" key="1">
    <citation type="submission" date="2018-06" db="EMBL/GenBank/DDBJ databases">
        <title>Phytoactinopolyspora halophila sp. nov., a novel halophilic actinomycete isolated from a saline soil in China.</title>
        <authorList>
            <person name="Tang S.-K."/>
        </authorList>
    </citation>
    <scope>NUCLEOTIDE SEQUENCE [LARGE SCALE GENOMIC DNA]</scope>
    <source>
        <strain evidence="6 7">YIM 96934</strain>
    </source>
</reference>
<keyword evidence="7" id="KW-1185">Reference proteome</keyword>
<gene>
    <name evidence="6" type="ORF">DPM12_15845</name>
</gene>
<evidence type="ECO:0000256" key="2">
    <source>
        <dbReference type="ARBA" id="ARBA00022679"/>
    </source>
</evidence>
<dbReference type="InterPro" id="IPR030374">
    <property type="entry name" value="PABS"/>
</dbReference>
<evidence type="ECO:0000313" key="7">
    <source>
        <dbReference type="Proteomes" id="UP000250462"/>
    </source>
</evidence>
<evidence type="ECO:0000256" key="1">
    <source>
        <dbReference type="ARBA" id="ARBA00007867"/>
    </source>
</evidence>
<proteinExistence type="inferred from homology"/>
<dbReference type="Gene3D" id="3.40.50.150">
    <property type="entry name" value="Vaccinia Virus protein VP39"/>
    <property type="match status" value="1"/>
</dbReference>
<feature type="domain" description="PABS" evidence="5">
    <location>
        <begin position="1"/>
        <end position="229"/>
    </location>
</feature>
<comment type="similarity">
    <text evidence="1">Belongs to the spermidine/spermine synthase family.</text>
</comment>
<dbReference type="Pfam" id="PF01564">
    <property type="entry name" value="Spermine_synth"/>
    <property type="match status" value="1"/>
</dbReference>
<protein>
    <recommendedName>
        <fullName evidence="5">PABS domain-containing protein</fullName>
    </recommendedName>
</protein>
<feature type="active site" description="Proton acceptor" evidence="4">
    <location>
        <position position="144"/>
    </location>
</feature>